<feature type="region of interest" description="Disordered" evidence="10">
    <location>
        <begin position="38"/>
        <end position="93"/>
    </location>
</feature>
<dbReference type="PANTHER" id="PTHR13302">
    <property type="entry name" value="CONSERVED OLIGOMERIC GOLGI COMPLEX COMPONENT 3"/>
    <property type="match status" value="1"/>
</dbReference>
<feature type="domain" description="Conserved oligomeric Golgi complex subunit 3 C-terminal" evidence="12">
    <location>
        <begin position="350"/>
        <end position="754"/>
    </location>
</feature>
<sequence>MGSSGHAQFLREWEAAAPLTEKQIELCAQVERAAAGRNAALGARSATVSDTQRRDDASTSSGGGVALMGPEGAGAEAEGGGRDGGAASEQEMRVAMKHSKAERVDAKHAAEMNITFNQDLAKLTGIRSAEQFREWYESIERRLDDANEFKYRDMVSRLARDRDVILHMQAQADSVVAQLAQVQTMRAQILKTTTRFRTDCESLVSERKRFSELAEALRERLKYFEELENLSAKFGSGKDAISPTHPDFLRLLHRLDECIAYASSSSGSVVEADGYLARFLELQRRAFMMIRDYVVGTFRTVASSVLAEVRKKGRLAQGSPNARQQTSLLAQESLQRDFQPDGDLNDASVEYLRFRAVAPSVKGLIAELTSRAESDLGRRVKEIVGKADPSALHILSNPLFGSRSVAISLLAECGECFVEQRRRVIEPSIVAHIMSLADLHNTVGLTRHGSSYLLQICELETSLFEYFFLVKPAPAAGLGTAAAIMAESSGASSALSAQNQHTKKTTAQTYSMSASSQAVESRSTLLQYLKTLCMCFYDEIRPRILKEDDLEKLVYLIEILRMEMLADEIPRHGYTGEALSTVVYRAIADAQERIIFRAEVYLRDHIKSFVPTSHDLDYPALLLSGASSSRARGGIASAVSESDASSAALRRRSTGYFSTWYPPVEHTLKLLSMLYRCIDAEVFSGIAQEAVQACVECILFASRKIASGVGANLSATEAAEHAQCFQIWQLLMLREQISPFDVDFAYTEKELDFYELRQLLTHVLRGHVTFRALAQPPAATKERVVDSKRSLEHELRSACEAFILKETRLVLDPILAFLAKCNAVPSGSRQVADPLTAAPSDEDDGTQDVLQAAEQSFPRGSFEQQKLDASSFAHPARVSELWSQVKANVRNKLVSSVQRLHLYITKPSTRAVLLRPLYANCVEACRELVALLQMRYTLEEQEIIGIDGSSVHAVLEQIDRIIVSGEADAEVVAHT</sequence>
<evidence type="ECO:0000256" key="7">
    <source>
        <dbReference type="ARBA" id="ARBA00023136"/>
    </source>
</evidence>
<keyword evidence="4" id="KW-0813">Transport</keyword>
<accession>A0A5J4YL13</accession>
<proteinExistence type="inferred from homology"/>
<keyword evidence="14" id="KW-1185">Reference proteome</keyword>
<dbReference type="InterPro" id="IPR048320">
    <property type="entry name" value="COG3_N"/>
</dbReference>
<dbReference type="GO" id="GO:0006891">
    <property type="term" value="P:intra-Golgi vesicle-mediated transport"/>
    <property type="evidence" value="ECO:0007669"/>
    <property type="project" value="TreeGrafter"/>
</dbReference>
<dbReference type="InterPro" id="IPR007265">
    <property type="entry name" value="COG_su3"/>
</dbReference>
<dbReference type="GO" id="GO:0000139">
    <property type="term" value="C:Golgi membrane"/>
    <property type="evidence" value="ECO:0007669"/>
    <property type="project" value="UniProtKB-SubCell"/>
</dbReference>
<keyword evidence="6" id="KW-0333">Golgi apparatus</keyword>
<keyword evidence="7" id="KW-0472">Membrane</keyword>
<dbReference type="GO" id="GO:0007030">
    <property type="term" value="P:Golgi organization"/>
    <property type="evidence" value="ECO:0007669"/>
    <property type="project" value="TreeGrafter"/>
</dbReference>
<comment type="caution">
    <text evidence="13">The sequence shown here is derived from an EMBL/GenBank/DDBJ whole genome shotgun (WGS) entry which is preliminary data.</text>
</comment>
<evidence type="ECO:0000256" key="4">
    <source>
        <dbReference type="ARBA" id="ARBA00022448"/>
    </source>
</evidence>
<dbReference type="OMA" id="LEEHMQY"/>
<keyword evidence="9" id="KW-0175">Coiled coil</keyword>
<evidence type="ECO:0000313" key="13">
    <source>
        <dbReference type="EMBL" id="KAA8492116.1"/>
    </source>
</evidence>
<evidence type="ECO:0000256" key="8">
    <source>
        <dbReference type="ARBA" id="ARBA00031339"/>
    </source>
</evidence>
<keyword evidence="5" id="KW-0653">Protein transport</keyword>
<protein>
    <recommendedName>
        <fullName evidence="3">Conserved oligomeric Golgi complex subunit 3</fullName>
    </recommendedName>
    <alternativeName>
        <fullName evidence="8">Component of oligomeric Golgi complex 3</fullName>
    </alternativeName>
</protein>
<feature type="coiled-coil region" evidence="9">
    <location>
        <begin position="200"/>
        <end position="233"/>
    </location>
</feature>
<evidence type="ECO:0000259" key="11">
    <source>
        <dbReference type="Pfam" id="PF04136"/>
    </source>
</evidence>
<dbReference type="PANTHER" id="PTHR13302:SF8">
    <property type="entry name" value="CONSERVED OLIGOMERIC GOLGI COMPLEX SUBUNIT 3"/>
    <property type="match status" value="1"/>
</dbReference>
<evidence type="ECO:0000256" key="1">
    <source>
        <dbReference type="ARBA" id="ARBA00004395"/>
    </source>
</evidence>
<evidence type="ECO:0000256" key="2">
    <source>
        <dbReference type="ARBA" id="ARBA00009936"/>
    </source>
</evidence>
<comment type="similarity">
    <text evidence="2">Belongs to the COG3 family.</text>
</comment>
<gene>
    <name evidence="13" type="ORF">FVE85_3554</name>
</gene>
<dbReference type="InterPro" id="IPR048685">
    <property type="entry name" value="COG3_C"/>
</dbReference>
<organism evidence="13 14">
    <name type="scientific">Porphyridium purpureum</name>
    <name type="common">Red alga</name>
    <name type="synonym">Porphyridium cruentum</name>
    <dbReference type="NCBI Taxonomy" id="35688"/>
    <lineage>
        <taxon>Eukaryota</taxon>
        <taxon>Rhodophyta</taxon>
        <taxon>Bangiophyceae</taxon>
        <taxon>Porphyridiales</taxon>
        <taxon>Porphyridiaceae</taxon>
        <taxon>Porphyridium</taxon>
    </lineage>
</organism>
<evidence type="ECO:0000256" key="5">
    <source>
        <dbReference type="ARBA" id="ARBA00022927"/>
    </source>
</evidence>
<evidence type="ECO:0000256" key="9">
    <source>
        <dbReference type="SAM" id="Coils"/>
    </source>
</evidence>
<evidence type="ECO:0000256" key="10">
    <source>
        <dbReference type="SAM" id="MobiDB-lite"/>
    </source>
</evidence>
<evidence type="ECO:0000256" key="6">
    <source>
        <dbReference type="ARBA" id="ARBA00023034"/>
    </source>
</evidence>
<comment type="subcellular location">
    <subcellularLocation>
        <location evidence="1">Golgi apparatus membrane</location>
        <topology evidence="1">Peripheral membrane protein</topology>
    </subcellularLocation>
</comment>
<name>A0A5J4YL13_PORPP</name>
<feature type="domain" description="Conserved oligomeric Golgi complex subunit 3 N-terminal" evidence="11">
    <location>
        <begin position="156"/>
        <end position="299"/>
    </location>
</feature>
<evidence type="ECO:0000256" key="3">
    <source>
        <dbReference type="ARBA" id="ARBA00020976"/>
    </source>
</evidence>
<dbReference type="Pfam" id="PF04136">
    <property type="entry name" value="COG3_N"/>
    <property type="match status" value="1"/>
</dbReference>
<dbReference type="GO" id="GO:0005801">
    <property type="term" value="C:cis-Golgi network"/>
    <property type="evidence" value="ECO:0007669"/>
    <property type="project" value="InterPro"/>
</dbReference>
<dbReference type="GO" id="GO:0017119">
    <property type="term" value="C:Golgi transport complex"/>
    <property type="evidence" value="ECO:0007669"/>
    <property type="project" value="TreeGrafter"/>
</dbReference>
<dbReference type="Pfam" id="PF20671">
    <property type="entry name" value="COG3_C"/>
    <property type="match status" value="1"/>
</dbReference>
<dbReference type="AlphaFoldDB" id="A0A5J4YL13"/>
<dbReference type="EMBL" id="VRMN01000010">
    <property type="protein sequence ID" value="KAA8492116.1"/>
    <property type="molecule type" value="Genomic_DNA"/>
</dbReference>
<evidence type="ECO:0000259" key="12">
    <source>
        <dbReference type="Pfam" id="PF20671"/>
    </source>
</evidence>
<dbReference type="OrthoDB" id="2970at2759"/>
<feature type="region of interest" description="Disordered" evidence="10">
    <location>
        <begin position="827"/>
        <end position="847"/>
    </location>
</feature>
<dbReference type="GO" id="GO:0006886">
    <property type="term" value="P:intracellular protein transport"/>
    <property type="evidence" value="ECO:0007669"/>
    <property type="project" value="InterPro"/>
</dbReference>
<evidence type="ECO:0000313" key="14">
    <source>
        <dbReference type="Proteomes" id="UP000324585"/>
    </source>
</evidence>
<dbReference type="Proteomes" id="UP000324585">
    <property type="component" value="Unassembled WGS sequence"/>
</dbReference>
<reference evidence="14" key="1">
    <citation type="journal article" date="2019" name="Nat. Commun.">
        <title>Expansion of phycobilisome linker gene families in mesophilic red algae.</title>
        <authorList>
            <person name="Lee J."/>
            <person name="Kim D."/>
            <person name="Bhattacharya D."/>
            <person name="Yoon H.S."/>
        </authorList>
    </citation>
    <scope>NUCLEOTIDE SEQUENCE [LARGE SCALE GENOMIC DNA]</scope>
    <source>
        <strain evidence="14">CCMP 1328</strain>
    </source>
</reference>